<organism evidence="1 2">
    <name type="scientific">Aquipuribacter hungaricus</name>
    <dbReference type="NCBI Taxonomy" id="545624"/>
    <lineage>
        <taxon>Bacteria</taxon>
        <taxon>Bacillati</taxon>
        <taxon>Actinomycetota</taxon>
        <taxon>Actinomycetes</taxon>
        <taxon>Micrococcales</taxon>
        <taxon>Intrasporangiaceae</taxon>
        <taxon>Aquipuribacter</taxon>
    </lineage>
</organism>
<dbReference type="EMBL" id="JBHRWW010000008">
    <property type="protein sequence ID" value="MFC3689257.1"/>
    <property type="molecule type" value="Genomic_DNA"/>
</dbReference>
<keyword evidence="2" id="KW-1185">Reference proteome</keyword>
<name>A0ABV7WK27_9MICO</name>
<sequence length="274" mass="29761">MSVAEHLGLDDPDTSDLMHQAQRRWPDWAQEDPRLAGLPGPLQVPAWTLAADRAQADDVLHALASLAAVDGGNDPAAATTLCWSLLPAAVSVANELRGLTPSVDEAVAAQLWVEVRTFPWQRLRKVAANIRANTRVGVLRQCDDRPLGRPVDRTWSATCPVDPSAAFWAGMNDPSCFEPEAAAADELVDVLRWACTRDVISSEDRDLLLSLMEAAARNPVGRRRRGGEGLMSNALSEEVARGWGVSPVTVRRRTRRSVQALAQACRDGRYSDAA</sequence>
<evidence type="ECO:0000313" key="2">
    <source>
        <dbReference type="Proteomes" id="UP001595685"/>
    </source>
</evidence>
<proteinExistence type="predicted"/>
<evidence type="ECO:0008006" key="3">
    <source>
        <dbReference type="Google" id="ProtNLM"/>
    </source>
</evidence>
<gene>
    <name evidence="1" type="ORF">ACFOLH_12985</name>
</gene>
<comment type="caution">
    <text evidence="1">The sequence shown here is derived from an EMBL/GenBank/DDBJ whole genome shotgun (WGS) entry which is preliminary data.</text>
</comment>
<evidence type="ECO:0000313" key="1">
    <source>
        <dbReference type="EMBL" id="MFC3689257.1"/>
    </source>
</evidence>
<reference evidence="2" key="1">
    <citation type="journal article" date="2019" name="Int. J. Syst. Evol. Microbiol.">
        <title>The Global Catalogue of Microorganisms (GCM) 10K type strain sequencing project: providing services to taxonomists for standard genome sequencing and annotation.</title>
        <authorList>
            <consortium name="The Broad Institute Genomics Platform"/>
            <consortium name="The Broad Institute Genome Sequencing Center for Infectious Disease"/>
            <person name="Wu L."/>
            <person name="Ma J."/>
        </authorList>
    </citation>
    <scope>NUCLEOTIDE SEQUENCE [LARGE SCALE GENOMIC DNA]</scope>
    <source>
        <strain evidence="2">NCAIM B.02333</strain>
    </source>
</reference>
<protein>
    <recommendedName>
        <fullName evidence="3">Sigma-70 family RNA polymerase sigma factor</fullName>
    </recommendedName>
</protein>
<dbReference type="RefSeq" id="WP_340288537.1">
    <property type="nucleotide sequence ID" value="NZ_JBBEOI010000002.1"/>
</dbReference>
<accession>A0ABV7WK27</accession>
<dbReference type="Proteomes" id="UP001595685">
    <property type="component" value="Unassembled WGS sequence"/>
</dbReference>